<comment type="caution">
    <text evidence="1">The sequence shown here is derived from an EMBL/GenBank/DDBJ whole genome shotgun (WGS) entry which is preliminary data.</text>
</comment>
<evidence type="ECO:0000313" key="1">
    <source>
        <dbReference type="EMBL" id="KAI8030250.1"/>
    </source>
</evidence>
<evidence type="ECO:0000313" key="2">
    <source>
        <dbReference type="Proteomes" id="UP001060215"/>
    </source>
</evidence>
<sequence>MGVRRVLFRTLNTDRRLMWKKEFDTSYVGFMKDRAQWLVENTDIKLVACSVMFSKFEILAKEGISAEVINLRSIRPLDRATINASVRNTSRLVTVEEGCPQHGVAAEIWCSGKSFTAKRMQVLELVGKETMDIEVDKKGAQARDDEDQLFEEVTFDRCFYIYGGPEQLEITFFIFLVECLSIQCHLE</sequence>
<name>A0ACC0IX34_9ERIC</name>
<proteinExistence type="predicted"/>
<dbReference type="EMBL" id="CM045758">
    <property type="protein sequence ID" value="KAI8030250.1"/>
    <property type="molecule type" value="Genomic_DNA"/>
</dbReference>
<protein>
    <submittedName>
        <fullName evidence="1">Uncharacterized protein</fullName>
    </submittedName>
</protein>
<gene>
    <name evidence="1" type="ORF">LOK49_LG01G02930</name>
</gene>
<organism evidence="1 2">
    <name type="scientific">Camellia lanceoleosa</name>
    <dbReference type="NCBI Taxonomy" id="1840588"/>
    <lineage>
        <taxon>Eukaryota</taxon>
        <taxon>Viridiplantae</taxon>
        <taxon>Streptophyta</taxon>
        <taxon>Embryophyta</taxon>
        <taxon>Tracheophyta</taxon>
        <taxon>Spermatophyta</taxon>
        <taxon>Magnoliopsida</taxon>
        <taxon>eudicotyledons</taxon>
        <taxon>Gunneridae</taxon>
        <taxon>Pentapetalae</taxon>
        <taxon>asterids</taxon>
        <taxon>Ericales</taxon>
        <taxon>Theaceae</taxon>
        <taxon>Camellia</taxon>
    </lineage>
</organism>
<reference evidence="1 2" key="1">
    <citation type="journal article" date="2022" name="Plant J.">
        <title>Chromosome-level genome of Camellia lanceoleosa provides a valuable resource for understanding genome evolution and self-incompatibility.</title>
        <authorList>
            <person name="Gong W."/>
            <person name="Xiao S."/>
            <person name="Wang L."/>
            <person name="Liao Z."/>
            <person name="Chang Y."/>
            <person name="Mo W."/>
            <person name="Hu G."/>
            <person name="Li W."/>
            <person name="Zhao G."/>
            <person name="Zhu H."/>
            <person name="Hu X."/>
            <person name="Ji K."/>
            <person name="Xiang X."/>
            <person name="Song Q."/>
            <person name="Yuan D."/>
            <person name="Jin S."/>
            <person name="Zhang L."/>
        </authorList>
    </citation>
    <scope>NUCLEOTIDE SEQUENCE [LARGE SCALE GENOMIC DNA]</scope>
    <source>
        <strain evidence="1">SQ_2022a</strain>
    </source>
</reference>
<dbReference type="Proteomes" id="UP001060215">
    <property type="component" value="Chromosome 1"/>
</dbReference>
<accession>A0ACC0IX34</accession>
<keyword evidence="2" id="KW-1185">Reference proteome</keyword>